<evidence type="ECO:0000313" key="2">
    <source>
        <dbReference type="Proteomes" id="UP000075714"/>
    </source>
</evidence>
<dbReference type="GO" id="GO:0005783">
    <property type="term" value="C:endoplasmic reticulum"/>
    <property type="evidence" value="ECO:0007669"/>
    <property type="project" value="TreeGrafter"/>
</dbReference>
<sequence>MADPHGNSAACSPEPPSPWLKLLPELFQYIARELRPNEAACSLRLVNKAAAEALRGPQHTTVRLSQPVPPHAFASKWGARGSTHGLSLKQRTQLLCLTASTGVQPNLELALAVAGCLLRAEVLQAAAAAGQLATCELLLGLGCPRDGALAAAARAGRRDVVEWLLARGVGAAAGGGSDGRAVAGAGHEELFEAALAAARGGHVGLMEWLLEAVPLQRGTKTRWSVLEAAAEGCDLATLQRLEAWSEAMGGLGVAWAGGLGRFDRSCRVGNDAHGARILAAAAASPTRDWQAKVTWLRSVGYPKLTAACDAAAARTDAPERLAALQELGFHVLPRTAVAAARAGNLAGLRYLRERSVRLDGAVVAGAEAGSQDVLVWLVEDAFAVGQQGEAVLQSGGLAEAAARSGSLDLLRWLAERGLVPAAELLSGRTFAGAADAGDAAALEWLAERGCAMPADGSPYRAPCAKGDLATLRCLQRLGCPWGRAGSVFGAAVWDKGGPAVLRWLLEAGCPVEAAEVESLLRRAGVAGAEELLALLAQQRAEAGERGSEATE</sequence>
<accession>A0A150GXY6</accession>
<keyword evidence="2" id="KW-1185">Reference proteome</keyword>
<dbReference type="Gene3D" id="1.25.40.20">
    <property type="entry name" value="Ankyrin repeat-containing domain"/>
    <property type="match status" value="2"/>
</dbReference>
<reference evidence="2" key="1">
    <citation type="journal article" date="2016" name="Nat. Commun.">
        <title>The Gonium pectorale genome demonstrates co-option of cell cycle regulation during the evolution of multicellularity.</title>
        <authorList>
            <person name="Hanschen E.R."/>
            <person name="Marriage T.N."/>
            <person name="Ferris P.J."/>
            <person name="Hamaji T."/>
            <person name="Toyoda A."/>
            <person name="Fujiyama A."/>
            <person name="Neme R."/>
            <person name="Noguchi H."/>
            <person name="Minakuchi Y."/>
            <person name="Suzuki M."/>
            <person name="Kawai-Toyooka H."/>
            <person name="Smith D.R."/>
            <person name="Sparks H."/>
            <person name="Anderson J."/>
            <person name="Bakaric R."/>
            <person name="Luria V."/>
            <person name="Karger A."/>
            <person name="Kirschner M.W."/>
            <person name="Durand P.M."/>
            <person name="Michod R.E."/>
            <person name="Nozaki H."/>
            <person name="Olson B.J."/>
        </authorList>
    </citation>
    <scope>NUCLEOTIDE SEQUENCE [LARGE SCALE GENOMIC DNA]</scope>
    <source>
        <strain evidence="2">NIES-2863</strain>
    </source>
</reference>
<dbReference type="PANTHER" id="PTHR12393">
    <property type="entry name" value="SPHINGOMYELIN PHOSPHODIESTERASE RELATED"/>
    <property type="match status" value="1"/>
</dbReference>
<protein>
    <submittedName>
        <fullName evidence="1">Uncharacterized protein</fullName>
    </submittedName>
</protein>
<dbReference type="GO" id="GO:0030149">
    <property type="term" value="P:sphingolipid catabolic process"/>
    <property type="evidence" value="ECO:0007669"/>
    <property type="project" value="TreeGrafter"/>
</dbReference>
<comment type="caution">
    <text evidence="1">The sequence shown here is derived from an EMBL/GenBank/DDBJ whole genome shotgun (WGS) entry which is preliminary data.</text>
</comment>
<gene>
    <name evidence="1" type="ORF">GPECTOR_4g827</name>
</gene>
<dbReference type="GO" id="GO:0071944">
    <property type="term" value="C:cell periphery"/>
    <property type="evidence" value="ECO:0007669"/>
    <property type="project" value="TreeGrafter"/>
</dbReference>
<dbReference type="GO" id="GO:0004620">
    <property type="term" value="F:phospholipase activity"/>
    <property type="evidence" value="ECO:0007669"/>
    <property type="project" value="TreeGrafter"/>
</dbReference>
<name>A0A150GXY6_GONPE</name>
<dbReference type="PANTHER" id="PTHR12393:SF6">
    <property type="entry name" value="SPHINGOMYELIN PHOSPHODIESTERASE 2"/>
    <property type="match status" value="1"/>
</dbReference>
<dbReference type="EMBL" id="LSYV01000005">
    <property type="protein sequence ID" value="KXZ54757.1"/>
    <property type="molecule type" value="Genomic_DNA"/>
</dbReference>
<dbReference type="GO" id="GO:0016020">
    <property type="term" value="C:membrane"/>
    <property type="evidence" value="ECO:0007669"/>
    <property type="project" value="TreeGrafter"/>
</dbReference>
<proteinExistence type="predicted"/>
<dbReference type="AlphaFoldDB" id="A0A150GXY6"/>
<dbReference type="STRING" id="33097.A0A150GXY6"/>
<dbReference type="InterPro" id="IPR036770">
    <property type="entry name" value="Ankyrin_rpt-contain_sf"/>
</dbReference>
<dbReference type="SUPFAM" id="SSF48403">
    <property type="entry name" value="Ankyrin repeat"/>
    <property type="match status" value="1"/>
</dbReference>
<evidence type="ECO:0000313" key="1">
    <source>
        <dbReference type="EMBL" id="KXZ54757.1"/>
    </source>
</evidence>
<dbReference type="Proteomes" id="UP000075714">
    <property type="component" value="Unassembled WGS sequence"/>
</dbReference>
<organism evidence="1 2">
    <name type="scientific">Gonium pectorale</name>
    <name type="common">Green alga</name>
    <dbReference type="NCBI Taxonomy" id="33097"/>
    <lineage>
        <taxon>Eukaryota</taxon>
        <taxon>Viridiplantae</taxon>
        <taxon>Chlorophyta</taxon>
        <taxon>core chlorophytes</taxon>
        <taxon>Chlorophyceae</taxon>
        <taxon>CS clade</taxon>
        <taxon>Chlamydomonadales</taxon>
        <taxon>Volvocaceae</taxon>
        <taxon>Gonium</taxon>
    </lineage>
</organism>
<dbReference type="GO" id="GO:0046513">
    <property type="term" value="P:ceramide biosynthetic process"/>
    <property type="evidence" value="ECO:0007669"/>
    <property type="project" value="TreeGrafter"/>
</dbReference>